<keyword evidence="1" id="KW-0813">Transport</keyword>
<name>A0ABR6NEV2_9SPHN</name>
<reference evidence="5 6" key="1">
    <citation type="submission" date="2020-08" db="EMBL/GenBank/DDBJ databases">
        <title>Exploring microbial biodiversity for novel pathways involved in the catabolism of aromatic compounds derived from lignin.</title>
        <authorList>
            <person name="Elkins J."/>
        </authorList>
    </citation>
    <scope>NUCLEOTIDE SEQUENCE [LARGE SCALE GENOMIC DNA]</scope>
    <source>
        <strain evidence="5 6">B1D3A</strain>
    </source>
</reference>
<evidence type="ECO:0000313" key="5">
    <source>
        <dbReference type="EMBL" id="MBB5985786.1"/>
    </source>
</evidence>
<evidence type="ECO:0000313" key="6">
    <source>
        <dbReference type="Proteomes" id="UP001138540"/>
    </source>
</evidence>
<dbReference type="Proteomes" id="UP001138540">
    <property type="component" value="Unassembled WGS sequence"/>
</dbReference>
<dbReference type="EMBL" id="JACHKA010000001">
    <property type="protein sequence ID" value="MBB5985786.1"/>
    <property type="molecule type" value="Genomic_DNA"/>
</dbReference>
<protein>
    <submittedName>
        <fullName evidence="5">Hemoglobin</fullName>
    </submittedName>
</protein>
<keyword evidence="4" id="KW-0408">Iron</keyword>
<evidence type="ECO:0000256" key="4">
    <source>
        <dbReference type="ARBA" id="ARBA00023004"/>
    </source>
</evidence>
<dbReference type="Gene3D" id="1.10.490.10">
    <property type="entry name" value="Globins"/>
    <property type="match status" value="1"/>
</dbReference>
<evidence type="ECO:0000256" key="1">
    <source>
        <dbReference type="ARBA" id="ARBA00022448"/>
    </source>
</evidence>
<dbReference type="InterPro" id="IPR001486">
    <property type="entry name" value="Hemoglobin_trunc"/>
</dbReference>
<keyword evidence="3" id="KW-0479">Metal-binding</keyword>
<dbReference type="SUPFAM" id="SSF46458">
    <property type="entry name" value="Globin-like"/>
    <property type="match status" value="1"/>
</dbReference>
<sequence>MDEFASPFERLGSRAAIARLVERFYQIMDSDPAYAELRAMHGPELAPMVASLTDFLVAWTGGPRDWFEQRPGACIMSMHVVLPGLARTTATQWIDAMSRAMGEIQPGDAQVRKLMLEALGRMCDGMAARAAHLASQRETLAQA</sequence>
<gene>
    <name evidence="5" type="ORF">HNP60_001760</name>
</gene>
<organism evidence="5 6">
    <name type="scientific">Sphingobium lignivorans</name>
    <dbReference type="NCBI Taxonomy" id="2735886"/>
    <lineage>
        <taxon>Bacteria</taxon>
        <taxon>Pseudomonadati</taxon>
        <taxon>Pseudomonadota</taxon>
        <taxon>Alphaproteobacteria</taxon>
        <taxon>Sphingomonadales</taxon>
        <taxon>Sphingomonadaceae</taxon>
        <taxon>Sphingobium</taxon>
    </lineage>
</organism>
<dbReference type="InterPro" id="IPR009050">
    <property type="entry name" value="Globin-like_sf"/>
</dbReference>
<dbReference type="InterPro" id="IPR012292">
    <property type="entry name" value="Globin/Proto"/>
</dbReference>
<accession>A0ABR6NEV2</accession>
<evidence type="ECO:0000256" key="2">
    <source>
        <dbReference type="ARBA" id="ARBA00022617"/>
    </source>
</evidence>
<proteinExistence type="predicted"/>
<dbReference type="RefSeq" id="WP_184152548.1">
    <property type="nucleotide sequence ID" value="NZ_JACHKA010000001.1"/>
</dbReference>
<dbReference type="Pfam" id="PF01152">
    <property type="entry name" value="Bac_globin"/>
    <property type="match status" value="1"/>
</dbReference>
<keyword evidence="6" id="KW-1185">Reference proteome</keyword>
<keyword evidence="2" id="KW-0349">Heme</keyword>
<comment type="caution">
    <text evidence="5">The sequence shown here is derived from an EMBL/GenBank/DDBJ whole genome shotgun (WGS) entry which is preliminary data.</text>
</comment>
<evidence type="ECO:0000256" key="3">
    <source>
        <dbReference type="ARBA" id="ARBA00022723"/>
    </source>
</evidence>